<evidence type="ECO:0000256" key="3">
    <source>
        <dbReference type="SAM" id="SignalP"/>
    </source>
</evidence>
<dbReference type="Proteomes" id="UP001602370">
    <property type="component" value="Unassembled WGS sequence"/>
</dbReference>
<dbReference type="RefSeq" id="WP_030315380.1">
    <property type="nucleotide sequence ID" value="NZ_JBIBDZ010000008.1"/>
</dbReference>
<evidence type="ECO:0000313" key="5">
    <source>
        <dbReference type="Proteomes" id="UP001602370"/>
    </source>
</evidence>
<feature type="compositionally biased region" description="Low complexity" evidence="2">
    <location>
        <begin position="62"/>
        <end position="75"/>
    </location>
</feature>
<reference evidence="4 5" key="1">
    <citation type="submission" date="2024-10" db="EMBL/GenBank/DDBJ databases">
        <title>The Natural Products Discovery Center: Release of the First 8490 Sequenced Strains for Exploring Actinobacteria Biosynthetic Diversity.</title>
        <authorList>
            <person name="Kalkreuter E."/>
            <person name="Kautsar S.A."/>
            <person name="Yang D."/>
            <person name="Bader C.D."/>
            <person name="Teijaro C.N."/>
            <person name="Fluegel L."/>
            <person name="Davis C.M."/>
            <person name="Simpson J.R."/>
            <person name="Lauterbach L."/>
            <person name="Steele A.D."/>
            <person name="Gui C."/>
            <person name="Meng S."/>
            <person name="Li G."/>
            <person name="Viehrig K."/>
            <person name="Ye F."/>
            <person name="Su P."/>
            <person name="Kiefer A.F."/>
            <person name="Nichols A."/>
            <person name="Cepeda A.J."/>
            <person name="Yan W."/>
            <person name="Fan B."/>
            <person name="Jiang Y."/>
            <person name="Adhikari A."/>
            <person name="Zheng C.-J."/>
            <person name="Schuster L."/>
            <person name="Cowan T.M."/>
            <person name="Smanski M.J."/>
            <person name="Chevrette M.G."/>
            <person name="De Carvalho L.P.S."/>
            <person name="Shen B."/>
        </authorList>
    </citation>
    <scope>NUCLEOTIDE SEQUENCE [LARGE SCALE GENOMIC DNA]</scope>
    <source>
        <strain evidence="4 5">NPDC012605</strain>
    </source>
</reference>
<comment type="caution">
    <text evidence="4">The sequence shown here is derived from an EMBL/GenBank/DDBJ whole genome shotgun (WGS) entry which is preliminary data.</text>
</comment>
<keyword evidence="1 3" id="KW-0732">Signal</keyword>
<dbReference type="EMBL" id="JBIBDZ010000008">
    <property type="protein sequence ID" value="MFF5921830.1"/>
    <property type="molecule type" value="Genomic_DNA"/>
</dbReference>
<feature type="signal peptide" evidence="3">
    <location>
        <begin position="1"/>
        <end position="32"/>
    </location>
</feature>
<evidence type="ECO:0000256" key="1">
    <source>
        <dbReference type="ARBA" id="ARBA00022729"/>
    </source>
</evidence>
<dbReference type="PANTHER" id="PTHR44103:SF1">
    <property type="entry name" value="PROPROTEIN CONVERTASE P"/>
    <property type="match status" value="1"/>
</dbReference>
<dbReference type="Gene3D" id="2.115.10.10">
    <property type="entry name" value="Tachylectin 2"/>
    <property type="match status" value="2"/>
</dbReference>
<protein>
    <submittedName>
        <fullName evidence="4">FG-GAP repeat domain-containing protein</fullName>
    </submittedName>
</protein>
<feature type="chain" id="PRO_5046205519" evidence="3">
    <location>
        <begin position="33"/>
        <end position="579"/>
    </location>
</feature>
<feature type="region of interest" description="Disordered" evidence="2">
    <location>
        <begin position="40"/>
        <end position="76"/>
    </location>
</feature>
<dbReference type="SUPFAM" id="SSF69318">
    <property type="entry name" value="Integrin alpha N-terminal domain"/>
    <property type="match status" value="1"/>
</dbReference>
<name>A0ABW6XWW3_9ACTN</name>
<dbReference type="PANTHER" id="PTHR44103">
    <property type="entry name" value="PROPROTEIN CONVERTASE P"/>
    <property type="match status" value="1"/>
</dbReference>
<proteinExistence type="predicted"/>
<keyword evidence="5" id="KW-1185">Reference proteome</keyword>
<accession>A0ABW6XWW3</accession>
<gene>
    <name evidence="4" type="ORF">ACFY8C_26285</name>
</gene>
<dbReference type="InterPro" id="IPR028994">
    <property type="entry name" value="Integrin_alpha_N"/>
</dbReference>
<sequence>MLFLNSKRSRRVAACTALALSAGMLLAGPASADTPVPVPSVEKATPSFTPPKLTLPKKDGARTAARAGQDAGRADVTSAAATSLPLSDLDGDGVDDFIYRAVDGELYSNTSTGTENAFDLFRYEDVAKDIIPIGNQSGSTTEPEVLVLSENGTLTLYTDADPSGTPYSKVVGGGWQIYNKVASPGDVNGDGRADVVARTQDGALYLYLGTGSATGPLGTRILVGSGWGVYDQIVGLGDGTGDGKADLYARDTAGTLWFYAGTGDKNKPFGTRTSIGGGWGAYNQILRGGDGDLLARDNAGTLFFYPANGNGTLGGRQQVGAVGDLTGITQLAGAGNNPYTGKGSVLATTPGGALYAYFHSATGKLEARVELLGPGEASGMTVTNLSSLNADGSADIAVQANGDPSGGLYIGEYTIGSGWGVYNSLVGPGDLSGDGKGDLLARDRSGNLYLYKGNGQGDKFATRIKVGSGWGAYNKILGAGDFTGDGRTDIVARTSGGDLYVYPGTGNATAAFKTRVKVGSGWNTYTKVIAPGDLNADGKADLLAVTSGGDLYRYLTTAPNKFSARTKLGGGFQAYNSMS</sequence>
<organism evidence="4 5">
    <name type="scientific">Streptomyces flavochromogenes</name>
    <dbReference type="NCBI Taxonomy" id="68199"/>
    <lineage>
        <taxon>Bacteria</taxon>
        <taxon>Bacillati</taxon>
        <taxon>Actinomycetota</taxon>
        <taxon>Actinomycetes</taxon>
        <taxon>Kitasatosporales</taxon>
        <taxon>Streptomycetaceae</taxon>
        <taxon>Streptomyces</taxon>
    </lineage>
</organism>
<evidence type="ECO:0000256" key="2">
    <source>
        <dbReference type="SAM" id="MobiDB-lite"/>
    </source>
</evidence>
<dbReference type="Pfam" id="PF13517">
    <property type="entry name" value="FG-GAP_3"/>
    <property type="match status" value="2"/>
</dbReference>
<evidence type="ECO:0000313" key="4">
    <source>
        <dbReference type="EMBL" id="MFF5921830.1"/>
    </source>
</evidence>
<dbReference type="InterPro" id="IPR013517">
    <property type="entry name" value="FG-GAP"/>
</dbReference>